<evidence type="ECO:0000256" key="2">
    <source>
        <dbReference type="ARBA" id="ARBA00005582"/>
    </source>
</evidence>
<dbReference type="Gene3D" id="3.90.79.10">
    <property type="entry name" value="Nucleoside Triphosphate Pyrophosphohydrolase"/>
    <property type="match status" value="1"/>
</dbReference>
<dbReference type="InterPro" id="IPR047127">
    <property type="entry name" value="MutT-like"/>
</dbReference>
<dbReference type="CDD" id="cd03425">
    <property type="entry name" value="NUDIX_MutT_NudA_like"/>
    <property type="match status" value="1"/>
</dbReference>
<dbReference type="InterPro" id="IPR000086">
    <property type="entry name" value="NUDIX_hydrolase_dom"/>
</dbReference>
<evidence type="ECO:0000256" key="8">
    <source>
        <dbReference type="ARBA" id="ARBA00022842"/>
    </source>
</evidence>
<dbReference type="PRINTS" id="PR00502">
    <property type="entry name" value="NUDIXFAMILY"/>
</dbReference>
<sequence length="133" mass="15026">MKTLRVSCAVLRASGKILAAQRSAQMSHAGQWEFPGGKIEAGESPEAALIREIREELGIEIEIESALPVVEHMYPERQVQLFPFVSRLLSGRLQPHEHSELRWCQPDELKSLDWLEADIPVVEWVLKSLSQGE</sequence>
<keyword evidence="8" id="KW-0460">Magnesium</keyword>
<evidence type="ECO:0000256" key="5">
    <source>
        <dbReference type="ARBA" id="ARBA00022723"/>
    </source>
</evidence>
<evidence type="ECO:0000259" key="13">
    <source>
        <dbReference type="PROSITE" id="PS51462"/>
    </source>
</evidence>
<evidence type="ECO:0000256" key="7">
    <source>
        <dbReference type="ARBA" id="ARBA00022801"/>
    </source>
</evidence>
<evidence type="ECO:0000313" key="15">
    <source>
        <dbReference type="Proteomes" id="UP000231019"/>
    </source>
</evidence>
<dbReference type="GO" id="GO:0006281">
    <property type="term" value="P:DNA repair"/>
    <property type="evidence" value="ECO:0007669"/>
    <property type="project" value="UniProtKB-KW"/>
</dbReference>
<evidence type="ECO:0000256" key="11">
    <source>
        <dbReference type="ARBA" id="ARBA00038905"/>
    </source>
</evidence>
<evidence type="ECO:0000256" key="9">
    <source>
        <dbReference type="ARBA" id="ARBA00023204"/>
    </source>
</evidence>
<dbReference type="InterPro" id="IPR020476">
    <property type="entry name" value="Nudix_hydrolase"/>
</dbReference>
<dbReference type="GO" id="GO:0035539">
    <property type="term" value="F:8-oxo-7,8-dihydrodeoxyguanosine triphosphate pyrophosphatase activity"/>
    <property type="evidence" value="ECO:0007669"/>
    <property type="project" value="UniProtKB-EC"/>
</dbReference>
<dbReference type="EMBL" id="PFFQ01000012">
    <property type="protein sequence ID" value="PIW18655.1"/>
    <property type="molecule type" value="Genomic_DNA"/>
</dbReference>
<protein>
    <recommendedName>
        <fullName evidence="11">8-oxo-dGTP diphosphatase</fullName>
        <ecNumber evidence="11">3.6.1.55</ecNumber>
    </recommendedName>
</protein>
<name>A0A2M7G976_9BACT</name>
<dbReference type="Pfam" id="PF00293">
    <property type="entry name" value="NUDIX"/>
    <property type="match status" value="1"/>
</dbReference>
<keyword evidence="3" id="KW-0515">Mutator protein</keyword>
<dbReference type="PROSITE" id="PS51462">
    <property type="entry name" value="NUDIX"/>
    <property type="match status" value="1"/>
</dbReference>
<dbReference type="EC" id="3.6.1.55" evidence="11"/>
<dbReference type="GO" id="GO:0044716">
    <property type="term" value="F:8-oxo-GDP phosphatase activity"/>
    <property type="evidence" value="ECO:0007669"/>
    <property type="project" value="TreeGrafter"/>
</dbReference>
<dbReference type="InterPro" id="IPR020084">
    <property type="entry name" value="NUDIX_hydrolase_CS"/>
</dbReference>
<dbReference type="SUPFAM" id="SSF55811">
    <property type="entry name" value="Nudix"/>
    <property type="match status" value="1"/>
</dbReference>
<comment type="similarity">
    <text evidence="2 12">Belongs to the Nudix hydrolase family.</text>
</comment>
<dbReference type="InterPro" id="IPR015797">
    <property type="entry name" value="NUDIX_hydrolase-like_dom_sf"/>
</dbReference>
<dbReference type="GO" id="GO:0044715">
    <property type="term" value="F:8-oxo-dGDP phosphatase activity"/>
    <property type="evidence" value="ECO:0007669"/>
    <property type="project" value="TreeGrafter"/>
</dbReference>
<comment type="cofactor">
    <cofactor evidence="1">
        <name>Mg(2+)</name>
        <dbReference type="ChEBI" id="CHEBI:18420"/>
    </cofactor>
</comment>
<organism evidence="14 15">
    <name type="scientific">bacterium (Candidatus Blackallbacteria) CG17_big_fil_post_rev_8_21_14_2_50_48_46</name>
    <dbReference type="NCBI Taxonomy" id="2014261"/>
    <lineage>
        <taxon>Bacteria</taxon>
        <taxon>Candidatus Blackallbacteria</taxon>
    </lineage>
</organism>
<evidence type="ECO:0000256" key="4">
    <source>
        <dbReference type="ARBA" id="ARBA00022705"/>
    </source>
</evidence>
<keyword evidence="4" id="KW-0235">DNA replication</keyword>
<dbReference type="PROSITE" id="PS00893">
    <property type="entry name" value="NUDIX_BOX"/>
    <property type="match status" value="1"/>
</dbReference>
<dbReference type="PANTHER" id="PTHR47707:SF1">
    <property type="entry name" value="NUDIX HYDROLASE FAMILY PROTEIN"/>
    <property type="match status" value="1"/>
</dbReference>
<keyword evidence="6" id="KW-0227">DNA damage</keyword>
<evidence type="ECO:0000313" key="14">
    <source>
        <dbReference type="EMBL" id="PIW18655.1"/>
    </source>
</evidence>
<evidence type="ECO:0000256" key="6">
    <source>
        <dbReference type="ARBA" id="ARBA00022763"/>
    </source>
</evidence>
<feature type="domain" description="Nudix hydrolase" evidence="13">
    <location>
        <begin position="1"/>
        <end position="127"/>
    </location>
</feature>
<proteinExistence type="inferred from homology"/>
<dbReference type="GO" id="GO:0008413">
    <property type="term" value="F:8-oxo-7,8-dihydroguanosine triphosphate pyrophosphatase activity"/>
    <property type="evidence" value="ECO:0007669"/>
    <property type="project" value="TreeGrafter"/>
</dbReference>
<dbReference type="Proteomes" id="UP000231019">
    <property type="component" value="Unassembled WGS sequence"/>
</dbReference>
<dbReference type="GO" id="GO:0006260">
    <property type="term" value="P:DNA replication"/>
    <property type="evidence" value="ECO:0007669"/>
    <property type="project" value="UniProtKB-KW"/>
</dbReference>
<dbReference type="AlphaFoldDB" id="A0A2M7G976"/>
<comment type="catalytic activity">
    <reaction evidence="10">
        <text>8-oxo-dGTP + H2O = 8-oxo-dGMP + diphosphate + H(+)</text>
        <dbReference type="Rhea" id="RHEA:31575"/>
        <dbReference type="ChEBI" id="CHEBI:15377"/>
        <dbReference type="ChEBI" id="CHEBI:15378"/>
        <dbReference type="ChEBI" id="CHEBI:33019"/>
        <dbReference type="ChEBI" id="CHEBI:63224"/>
        <dbReference type="ChEBI" id="CHEBI:77896"/>
        <dbReference type="EC" id="3.6.1.55"/>
    </reaction>
</comment>
<gene>
    <name evidence="14" type="ORF">COW36_05005</name>
</gene>
<evidence type="ECO:0000256" key="3">
    <source>
        <dbReference type="ARBA" id="ARBA00022457"/>
    </source>
</evidence>
<keyword evidence="5" id="KW-0479">Metal-binding</keyword>
<accession>A0A2M7G976</accession>
<keyword evidence="9" id="KW-0234">DNA repair</keyword>
<reference evidence="14 15" key="1">
    <citation type="submission" date="2017-09" db="EMBL/GenBank/DDBJ databases">
        <title>Depth-based differentiation of microbial function through sediment-hosted aquifers and enrichment of novel symbionts in the deep terrestrial subsurface.</title>
        <authorList>
            <person name="Probst A.J."/>
            <person name="Ladd B."/>
            <person name="Jarett J.K."/>
            <person name="Geller-Mcgrath D.E."/>
            <person name="Sieber C.M."/>
            <person name="Emerson J.B."/>
            <person name="Anantharaman K."/>
            <person name="Thomas B.C."/>
            <person name="Malmstrom R."/>
            <person name="Stieglmeier M."/>
            <person name="Klingl A."/>
            <person name="Woyke T."/>
            <person name="Ryan C.M."/>
            <person name="Banfield J.F."/>
        </authorList>
    </citation>
    <scope>NUCLEOTIDE SEQUENCE [LARGE SCALE GENOMIC DNA]</scope>
    <source>
        <strain evidence="14">CG17_big_fil_post_rev_8_21_14_2_50_48_46</strain>
    </source>
</reference>
<dbReference type="GO" id="GO:0046872">
    <property type="term" value="F:metal ion binding"/>
    <property type="evidence" value="ECO:0007669"/>
    <property type="project" value="UniProtKB-KW"/>
</dbReference>
<evidence type="ECO:0000256" key="1">
    <source>
        <dbReference type="ARBA" id="ARBA00001946"/>
    </source>
</evidence>
<comment type="caution">
    <text evidence="14">The sequence shown here is derived from an EMBL/GenBank/DDBJ whole genome shotgun (WGS) entry which is preliminary data.</text>
</comment>
<evidence type="ECO:0000256" key="12">
    <source>
        <dbReference type="RuleBase" id="RU003476"/>
    </source>
</evidence>
<evidence type="ECO:0000256" key="10">
    <source>
        <dbReference type="ARBA" id="ARBA00035861"/>
    </source>
</evidence>
<dbReference type="PANTHER" id="PTHR47707">
    <property type="entry name" value="8-OXO-DGTP DIPHOSPHATASE"/>
    <property type="match status" value="1"/>
</dbReference>
<keyword evidence="7 12" id="KW-0378">Hydrolase</keyword>